<accession>A0AAD6W1B8</accession>
<dbReference type="EMBL" id="JAQIZT010000006">
    <property type="protein sequence ID" value="KAJ6994984.1"/>
    <property type="molecule type" value="Genomic_DNA"/>
</dbReference>
<organism evidence="1 2">
    <name type="scientific">Populus alba x Populus x berolinensis</name>
    <dbReference type="NCBI Taxonomy" id="444605"/>
    <lineage>
        <taxon>Eukaryota</taxon>
        <taxon>Viridiplantae</taxon>
        <taxon>Streptophyta</taxon>
        <taxon>Embryophyta</taxon>
        <taxon>Tracheophyta</taxon>
        <taxon>Spermatophyta</taxon>
        <taxon>Magnoliopsida</taxon>
        <taxon>eudicotyledons</taxon>
        <taxon>Gunneridae</taxon>
        <taxon>Pentapetalae</taxon>
        <taxon>rosids</taxon>
        <taxon>fabids</taxon>
        <taxon>Malpighiales</taxon>
        <taxon>Salicaceae</taxon>
        <taxon>Saliceae</taxon>
        <taxon>Populus</taxon>
    </lineage>
</organism>
<reference evidence="1" key="1">
    <citation type="journal article" date="2023" name="Mol. Ecol. Resour.">
        <title>Chromosome-level genome assembly of a triploid poplar Populus alba 'Berolinensis'.</title>
        <authorList>
            <person name="Chen S."/>
            <person name="Yu Y."/>
            <person name="Wang X."/>
            <person name="Wang S."/>
            <person name="Zhang T."/>
            <person name="Zhou Y."/>
            <person name="He R."/>
            <person name="Meng N."/>
            <person name="Wang Y."/>
            <person name="Liu W."/>
            <person name="Liu Z."/>
            <person name="Liu J."/>
            <person name="Guo Q."/>
            <person name="Huang H."/>
            <person name="Sederoff R.R."/>
            <person name="Wang G."/>
            <person name="Qu G."/>
            <person name="Chen S."/>
        </authorList>
    </citation>
    <scope>NUCLEOTIDE SEQUENCE</scope>
    <source>
        <strain evidence="1">SC-2020</strain>
    </source>
</reference>
<protein>
    <submittedName>
        <fullName evidence="1">Uncharacterized protein</fullName>
    </submittedName>
</protein>
<evidence type="ECO:0000313" key="2">
    <source>
        <dbReference type="Proteomes" id="UP001164929"/>
    </source>
</evidence>
<dbReference type="AlphaFoldDB" id="A0AAD6W1B8"/>
<evidence type="ECO:0000313" key="1">
    <source>
        <dbReference type="EMBL" id="KAJ6994984.1"/>
    </source>
</evidence>
<dbReference type="Proteomes" id="UP001164929">
    <property type="component" value="Chromosome 6"/>
</dbReference>
<name>A0AAD6W1B8_9ROSI</name>
<keyword evidence="2" id="KW-1185">Reference proteome</keyword>
<proteinExistence type="predicted"/>
<comment type="caution">
    <text evidence="1">The sequence shown here is derived from an EMBL/GenBank/DDBJ whole genome shotgun (WGS) entry which is preliminary data.</text>
</comment>
<gene>
    <name evidence="1" type="ORF">NC653_017690</name>
</gene>
<sequence length="66" mass="7597">MEETKPGKKKKNESYVAWLYIGLPPTHIPRLIFLVPNHWKCHRGDSHTNPSSIIENMDIKCVGLRA</sequence>